<dbReference type="RefSeq" id="WP_378572526.1">
    <property type="nucleotide sequence ID" value="NZ_JBHSFQ010000005.1"/>
</dbReference>
<organism evidence="7 8">
    <name type="scientific">Nocardiopsis mangrovi</name>
    <dbReference type="NCBI Taxonomy" id="1179818"/>
    <lineage>
        <taxon>Bacteria</taxon>
        <taxon>Bacillati</taxon>
        <taxon>Actinomycetota</taxon>
        <taxon>Actinomycetes</taxon>
        <taxon>Streptosporangiales</taxon>
        <taxon>Nocardiopsidaceae</taxon>
        <taxon>Nocardiopsis</taxon>
    </lineage>
</organism>
<keyword evidence="3 5" id="KW-0378">Hydrolase</keyword>
<evidence type="ECO:0000256" key="2">
    <source>
        <dbReference type="ARBA" id="ARBA00005582"/>
    </source>
</evidence>
<keyword evidence="4" id="KW-0460">Magnesium</keyword>
<evidence type="ECO:0000259" key="6">
    <source>
        <dbReference type="PROSITE" id="PS51462"/>
    </source>
</evidence>
<dbReference type="InterPro" id="IPR000086">
    <property type="entry name" value="NUDIX_hydrolase_dom"/>
</dbReference>
<dbReference type="CDD" id="cd18876">
    <property type="entry name" value="NUDIX_Hydrolase"/>
    <property type="match status" value="1"/>
</dbReference>
<dbReference type="Gene3D" id="3.90.79.10">
    <property type="entry name" value="Nucleoside Triphosphate Pyrophosphohydrolase"/>
    <property type="match status" value="1"/>
</dbReference>
<dbReference type="EMBL" id="JBHSFQ010000005">
    <property type="protein sequence ID" value="MFC4561860.1"/>
    <property type="molecule type" value="Genomic_DNA"/>
</dbReference>
<dbReference type="PRINTS" id="PR00502">
    <property type="entry name" value="NUDIXFAMILY"/>
</dbReference>
<dbReference type="PANTHER" id="PTHR43046:SF12">
    <property type="entry name" value="GDP-MANNOSE MANNOSYL HYDROLASE"/>
    <property type="match status" value="1"/>
</dbReference>
<evidence type="ECO:0000256" key="1">
    <source>
        <dbReference type="ARBA" id="ARBA00001946"/>
    </source>
</evidence>
<dbReference type="Pfam" id="PF00293">
    <property type="entry name" value="NUDIX"/>
    <property type="match status" value="1"/>
</dbReference>
<dbReference type="SUPFAM" id="SSF55811">
    <property type="entry name" value="Nudix"/>
    <property type="match status" value="1"/>
</dbReference>
<evidence type="ECO:0000313" key="8">
    <source>
        <dbReference type="Proteomes" id="UP001595923"/>
    </source>
</evidence>
<comment type="similarity">
    <text evidence="2 5">Belongs to the Nudix hydrolase family.</text>
</comment>
<dbReference type="PROSITE" id="PS51462">
    <property type="entry name" value="NUDIX"/>
    <property type="match status" value="1"/>
</dbReference>
<dbReference type="InterPro" id="IPR020084">
    <property type="entry name" value="NUDIX_hydrolase_CS"/>
</dbReference>
<sequence>MPQQFLPPEQWFASLPTAYLAAFGLITDESGRVLLVDPNYREHWTLPGGVVEDGEAPHLACQREVAEEVGLERTAGALLALQWSAPRGRRPKPFCSFVFDCGRVHSGVAITLQEEELDGYAFVEPRAAVGMLDPALSPRLAAALRAREEGGTVYVT</sequence>
<protein>
    <submittedName>
        <fullName evidence="7">NUDIX domain-containing protein</fullName>
    </submittedName>
</protein>
<evidence type="ECO:0000256" key="5">
    <source>
        <dbReference type="RuleBase" id="RU003476"/>
    </source>
</evidence>
<proteinExistence type="inferred from homology"/>
<evidence type="ECO:0000256" key="3">
    <source>
        <dbReference type="ARBA" id="ARBA00022801"/>
    </source>
</evidence>
<keyword evidence="8" id="KW-1185">Reference proteome</keyword>
<feature type="domain" description="Nudix hydrolase" evidence="6">
    <location>
        <begin position="17"/>
        <end position="148"/>
    </location>
</feature>
<reference evidence="8" key="1">
    <citation type="journal article" date="2019" name="Int. J. Syst. Evol. Microbiol.">
        <title>The Global Catalogue of Microorganisms (GCM) 10K type strain sequencing project: providing services to taxonomists for standard genome sequencing and annotation.</title>
        <authorList>
            <consortium name="The Broad Institute Genomics Platform"/>
            <consortium name="The Broad Institute Genome Sequencing Center for Infectious Disease"/>
            <person name="Wu L."/>
            <person name="Ma J."/>
        </authorList>
    </citation>
    <scope>NUCLEOTIDE SEQUENCE [LARGE SCALE GENOMIC DNA]</scope>
    <source>
        <strain evidence="8">XZYJ18</strain>
    </source>
</reference>
<name>A0ABV9DT37_9ACTN</name>
<dbReference type="InterPro" id="IPR015797">
    <property type="entry name" value="NUDIX_hydrolase-like_dom_sf"/>
</dbReference>
<evidence type="ECO:0000256" key="4">
    <source>
        <dbReference type="ARBA" id="ARBA00022842"/>
    </source>
</evidence>
<comment type="cofactor">
    <cofactor evidence="1">
        <name>Mg(2+)</name>
        <dbReference type="ChEBI" id="CHEBI:18420"/>
    </cofactor>
</comment>
<dbReference type="PANTHER" id="PTHR43046">
    <property type="entry name" value="GDP-MANNOSE MANNOSYL HYDROLASE"/>
    <property type="match status" value="1"/>
</dbReference>
<dbReference type="Proteomes" id="UP001595923">
    <property type="component" value="Unassembled WGS sequence"/>
</dbReference>
<evidence type="ECO:0000313" key="7">
    <source>
        <dbReference type="EMBL" id="MFC4561860.1"/>
    </source>
</evidence>
<gene>
    <name evidence="7" type="ORF">ACFO4E_08315</name>
</gene>
<dbReference type="InterPro" id="IPR020476">
    <property type="entry name" value="Nudix_hydrolase"/>
</dbReference>
<comment type="caution">
    <text evidence="7">The sequence shown here is derived from an EMBL/GenBank/DDBJ whole genome shotgun (WGS) entry which is preliminary data.</text>
</comment>
<dbReference type="PROSITE" id="PS00893">
    <property type="entry name" value="NUDIX_BOX"/>
    <property type="match status" value="1"/>
</dbReference>
<accession>A0ABV9DT37</accession>